<proteinExistence type="predicted"/>
<dbReference type="STRING" id="52838.A0A4S8JH68"/>
<dbReference type="GO" id="GO:0031625">
    <property type="term" value="F:ubiquitin protein ligase binding"/>
    <property type="evidence" value="ECO:0007669"/>
    <property type="project" value="TreeGrafter"/>
</dbReference>
<feature type="compositionally biased region" description="Basic and acidic residues" evidence="1">
    <location>
        <begin position="472"/>
        <end position="489"/>
    </location>
</feature>
<dbReference type="Proteomes" id="UP000317650">
    <property type="component" value="Chromosome 7"/>
</dbReference>
<name>A0A4S8JH68_MUSBA</name>
<organism evidence="2 3">
    <name type="scientific">Musa balbisiana</name>
    <name type="common">Banana</name>
    <dbReference type="NCBI Taxonomy" id="52838"/>
    <lineage>
        <taxon>Eukaryota</taxon>
        <taxon>Viridiplantae</taxon>
        <taxon>Streptophyta</taxon>
        <taxon>Embryophyta</taxon>
        <taxon>Tracheophyta</taxon>
        <taxon>Spermatophyta</taxon>
        <taxon>Magnoliopsida</taxon>
        <taxon>Liliopsida</taxon>
        <taxon>Zingiberales</taxon>
        <taxon>Musaceae</taxon>
        <taxon>Musa</taxon>
    </lineage>
</organism>
<feature type="compositionally biased region" description="Acidic residues" evidence="1">
    <location>
        <begin position="462"/>
        <end position="471"/>
    </location>
</feature>
<gene>
    <name evidence="2" type="ORF">C4D60_Mb07t21430</name>
</gene>
<feature type="region of interest" description="Disordered" evidence="1">
    <location>
        <begin position="413"/>
        <end position="432"/>
    </location>
</feature>
<dbReference type="EMBL" id="PYDT01000005">
    <property type="protein sequence ID" value="THU61260.1"/>
    <property type="molecule type" value="Genomic_DNA"/>
</dbReference>
<dbReference type="Pfam" id="PF09737">
    <property type="entry name" value="Det1"/>
    <property type="match status" value="2"/>
</dbReference>
<evidence type="ECO:0000256" key="1">
    <source>
        <dbReference type="SAM" id="MobiDB-lite"/>
    </source>
</evidence>
<comment type="caution">
    <text evidence="2">The sequence shown here is derived from an EMBL/GenBank/DDBJ whole genome shotgun (WGS) entry which is preliminary data.</text>
</comment>
<evidence type="ECO:0008006" key="4">
    <source>
        <dbReference type="Google" id="ProtNLM"/>
    </source>
</evidence>
<dbReference type="PANTHER" id="PTHR13374">
    <property type="entry name" value="DET1 HOMOLOG DE-ETIOLATED-1 HOMOLOG"/>
    <property type="match status" value="1"/>
</dbReference>
<dbReference type="InterPro" id="IPR019138">
    <property type="entry name" value="De-etiolated_protein_1_Det1"/>
</dbReference>
<dbReference type="GO" id="GO:0016567">
    <property type="term" value="P:protein ubiquitination"/>
    <property type="evidence" value="ECO:0007669"/>
    <property type="project" value="TreeGrafter"/>
</dbReference>
<evidence type="ECO:0000313" key="2">
    <source>
        <dbReference type="EMBL" id="THU61260.1"/>
    </source>
</evidence>
<dbReference type="GO" id="GO:0005634">
    <property type="term" value="C:nucleus"/>
    <property type="evidence" value="ECO:0007669"/>
    <property type="project" value="TreeGrafter"/>
</dbReference>
<reference evidence="2 3" key="1">
    <citation type="journal article" date="2019" name="Nat. Plants">
        <title>Genome sequencing of Musa balbisiana reveals subgenome evolution and function divergence in polyploid bananas.</title>
        <authorList>
            <person name="Yao X."/>
        </authorList>
    </citation>
    <scope>NUCLEOTIDE SEQUENCE [LARGE SCALE GENOMIC DNA]</scope>
    <source>
        <strain evidence="3">cv. DH-PKW</strain>
        <tissue evidence="2">Leaves</tissue>
    </source>
</reference>
<dbReference type="PANTHER" id="PTHR13374:SF3">
    <property type="entry name" value="DET1 HOMOLOG"/>
    <property type="match status" value="1"/>
</dbReference>
<feature type="compositionally biased region" description="Basic and acidic residues" evidence="1">
    <location>
        <begin position="440"/>
        <end position="453"/>
    </location>
</feature>
<dbReference type="AlphaFoldDB" id="A0A4S8JH68"/>
<sequence>MRVSATAAPSPSRFRRAASLPPPVACGSIDVQGHQRRCQGLRAPNPHPSPWCKHFLGPAYIGTPRLFELNCMFQAHLHRPVSISVCRRSNRYNLCTVQCSGTQYRLTREKEGEKWGGGEREGLVAEAEKSKEINLVRHFYENLVPSCTICDIDCPDHSLRKITDDGRYLVSFSRNLQDIIVYRPTWLSFSFKGENCDYQSLTQKAKKFDSFFTQLYSVSLGSSSEFICKDFFLYLEDPQFGLFATSTAQSHEVPAIEGAIHGVPSIEKITFHLVRLKDGVLMDEKSFCNDFVNLAHSMGVFLYEDLLCIMSLRYQTIHILQVRDSGDLVDVRNIGSFCLEDDELFLNSHAQCMTVPNKSKPVRSIHESANGIHHQPVAQASSFLTGIKQRLLSFIFRKAWSEEADPILEKEDIEQGEEAVSPGTSNDLAVGLGDEGVGEVVDKVGTNERERERRRGRRSGVEEVEEEETKEEEEKQRRRSTGDRGRIDGASERVQHLKKKFYFHFQDYVDLIMWKAQFLDRHHLLIKFGSVDGGVSRSTDQHPAFFAVYNMETTEVIAFYQNSSEELYSLFEQFYDHFHANSRESVHANFISSHSNNIHSLEQLWSMKNKQSSFSQFVKKMMTSVPYTCQSQSPSPYFDVSLFRYDEKLISSTDRHRHSTDHPIKFISRRQPNVLKFKIKPGLETSGAEARTKKICSFLFHPYLPMALSIQQTYMQPTVVNLHLRM</sequence>
<accession>A0A4S8JH68</accession>
<keyword evidence="3" id="KW-1185">Reference proteome</keyword>
<evidence type="ECO:0000313" key="3">
    <source>
        <dbReference type="Proteomes" id="UP000317650"/>
    </source>
</evidence>
<protein>
    <recommendedName>
        <fullName evidence="4">Light-mediated development protein DET1</fullName>
    </recommendedName>
</protein>
<dbReference type="GO" id="GO:0031461">
    <property type="term" value="C:cullin-RING ubiquitin ligase complex"/>
    <property type="evidence" value="ECO:0007669"/>
    <property type="project" value="TreeGrafter"/>
</dbReference>
<dbReference type="GO" id="GO:0032436">
    <property type="term" value="P:positive regulation of proteasomal ubiquitin-dependent protein catabolic process"/>
    <property type="evidence" value="ECO:0007669"/>
    <property type="project" value="TreeGrafter"/>
</dbReference>
<feature type="region of interest" description="Disordered" evidence="1">
    <location>
        <begin position="439"/>
        <end position="489"/>
    </location>
</feature>
<dbReference type="GO" id="GO:1990756">
    <property type="term" value="F:ubiquitin-like ligase-substrate adaptor activity"/>
    <property type="evidence" value="ECO:0007669"/>
    <property type="project" value="TreeGrafter"/>
</dbReference>